<dbReference type="PANTHER" id="PTHR46481">
    <property type="entry name" value="ZINC FINGER BED DOMAIN-CONTAINING PROTEIN 4"/>
    <property type="match status" value="1"/>
</dbReference>
<evidence type="ECO:0000313" key="6">
    <source>
        <dbReference type="EMBL" id="CAF1568121.1"/>
    </source>
</evidence>
<comment type="caution">
    <text evidence="6">The sequence shown here is derived from an EMBL/GenBank/DDBJ whole genome shotgun (WGS) entry which is preliminary data.</text>
</comment>
<evidence type="ECO:0000256" key="2">
    <source>
        <dbReference type="ARBA" id="ARBA00022723"/>
    </source>
</evidence>
<dbReference type="GO" id="GO:0008270">
    <property type="term" value="F:zinc ion binding"/>
    <property type="evidence" value="ECO:0007669"/>
    <property type="project" value="UniProtKB-KW"/>
</dbReference>
<gene>
    <name evidence="6" type="ORF">GPM918_LOCUS40208</name>
    <name evidence="7" type="ORF">SRO942_LOCUS41135</name>
</gene>
<organism evidence="6 8">
    <name type="scientific">Didymodactylos carnosus</name>
    <dbReference type="NCBI Taxonomy" id="1234261"/>
    <lineage>
        <taxon>Eukaryota</taxon>
        <taxon>Metazoa</taxon>
        <taxon>Spiralia</taxon>
        <taxon>Gnathifera</taxon>
        <taxon>Rotifera</taxon>
        <taxon>Eurotatoria</taxon>
        <taxon>Bdelloidea</taxon>
        <taxon>Philodinida</taxon>
        <taxon>Philodinidae</taxon>
        <taxon>Didymodactylos</taxon>
    </lineage>
</organism>
<proteinExistence type="predicted"/>
<evidence type="ECO:0000256" key="4">
    <source>
        <dbReference type="ARBA" id="ARBA00022833"/>
    </source>
</evidence>
<evidence type="ECO:0000313" key="7">
    <source>
        <dbReference type="EMBL" id="CAF4430658.1"/>
    </source>
</evidence>
<reference evidence="6" key="1">
    <citation type="submission" date="2021-02" db="EMBL/GenBank/DDBJ databases">
        <authorList>
            <person name="Nowell W R."/>
        </authorList>
    </citation>
    <scope>NUCLEOTIDE SEQUENCE</scope>
</reference>
<keyword evidence="5" id="KW-0539">Nucleus</keyword>
<dbReference type="EMBL" id="CAJOBC010095164">
    <property type="protein sequence ID" value="CAF4430658.1"/>
    <property type="molecule type" value="Genomic_DNA"/>
</dbReference>
<dbReference type="InterPro" id="IPR012337">
    <property type="entry name" value="RNaseH-like_sf"/>
</dbReference>
<keyword evidence="4" id="KW-0862">Zinc</keyword>
<dbReference type="GO" id="GO:0005634">
    <property type="term" value="C:nucleus"/>
    <property type="evidence" value="ECO:0007669"/>
    <property type="project" value="UniProtKB-SubCell"/>
</dbReference>
<evidence type="ECO:0000256" key="5">
    <source>
        <dbReference type="ARBA" id="ARBA00023242"/>
    </source>
</evidence>
<comment type="subcellular location">
    <subcellularLocation>
        <location evidence="1">Nucleus</location>
    </subcellularLocation>
</comment>
<dbReference type="PANTHER" id="PTHR46481:SF10">
    <property type="entry name" value="ZINC FINGER BED DOMAIN-CONTAINING PROTEIN 39"/>
    <property type="match status" value="1"/>
</dbReference>
<keyword evidence="2" id="KW-0479">Metal-binding</keyword>
<dbReference type="Proteomes" id="UP000681722">
    <property type="component" value="Unassembled WGS sequence"/>
</dbReference>
<dbReference type="OrthoDB" id="1607513at2759"/>
<evidence type="ECO:0000313" key="8">
    <source>
        <dbReference type="Proteomes" id="UP000663829"/>
    </source>
</evidence>
<evidence type="ECO:0000256" key="3">
    <source>
        <dbReference type="ARBA" id="ARBA00022771"/>
    </source>
</evidence>
<evidence type="ECO:0008006" key="9">
    <source>
        <dbReference type="Google" id="ProtNLM"/>
    </source>
</evidence>
<dbReference type="AlphaFoldDB" id="A0A815Y884"/>
<keyword evidence="8" id="KW-1185">Reference proteome</keyword>
<evidence type="ECO:0000256" key="1">
    <source>
        <dbReference type="ARBA" id="ARBA00004123"/>
    </source>
</evidence>
<accession>A0A815Y884</accession>
<dbReference type="InterPro" id="IPR052035">
    <property type="entry name" value="ZnF_BED_domain_contain"/>
</dbReference>
<name>A0A815Y884_9BILA</name>
<dbReference type="SUPFAM" id="SSF53098">
    <property type="entry name" value="Ribonuclease H-like"/>
    <property type="match status" value="1"/>
</dbReference>
<dbReference type="Proteomes" id="UP000663829">
    <property type="component" value="Unassembled WGS sequence"/>
</dbReference>
<keyword evidence="3" id="KW-0863">Zinc-finger</keyword>
<dbReference type="EMBL" id="CAJNOQ010029356">
    <property type="protein sequence ID" value="CAF1568121.1"/>
    <property type="molecule type" value="Genomic_DNA"/>
</dbReference>
<protein>
    <recommendedName>
        <fullName evidence="9">Transposase</fullName>
    </recommendedName>
</protein>
<sequence length="93" mass="11349">MAERPSRPTVANRLKQLYTSKQDQLKDELFHIDFISLTTDMWRSSRRRSFVVITAHYTDQQYRAKSIILSFKEFRRRHFSRRICPFDTNHRTI</sequence>